<keyword evidence="3 5" id="KW-1133">Transmembrane helix</keyword>
<evidence type="ECO:0000256" key="5">
    <source>
        <dbReference type="SAM" id="Phobius"/>
    </source>
</evidence>
<evidence type="ECO:0000256" key="1">
    <source>
        <dbReference type="ARBA" id="ARBA00004141"/>
    </source>
</evidence>
<evidence type="ECO:0000256" key="3">
    <source>
        <dbReference type="ARBA" id="ARBA00022989"/>
    </source>
</evidence>
<dbReference type="KEGG" id="csq:CSCA_0777"/>
<evidence type="ECO:0000256" key="4">
    <source>
        <dbReference type="ARBA" id="ARBA00023136"/>
    </source>
</evidence>
<reference evidence="6 7" key="1">
    <citation type="journal article" date="2015" name="J. Biotechnol.">
        <title>Complete genome sequence of a malodorant-producing acetogen, Clostridium scatologenes ATCC 25775(T).</title>
        <authorList>
            <person name="Zhu Z."/>
            <person name="Guo T."/>
            <person name="Zheng H."/>
            <person name="Song T."/>
            <person name="Ouyang P."/>
            <person name="Xie J."/>
        </authorList>
    </citation>
    <scope>NUCLEOTIDE SEQUENCE [LARGE SCALE GENOMIC DNA]</scope>
    <source>
        <strain evidence="6 7">ATCC 25775</strain>
    </source>
</reference>
<accession>A0A0E3JZ23</accession>
<proteinExistence type="predicted"/>
<feature type="transmembrane region" description="Helical" evidence="5">
    <location>
        <begin position="87"/>
        <end position="106"/>
    </location>
</feature>
<feature type="transmembrane region" description="Helical" evidence="5">
    <location>
        <begin position="148"/>
        <end position="167"/>
    </location>
</feature>
<dbReference type="STRING" id="1548.CSCA_0777"/>
<dbReference type="RefSeq" id="WP_148552407.1">
    <property type="nucleotide sequence ID" value="NZ_CP009933.1"/>
</dbReference>
<feature type="transmembrane region" description="Helical" evidence="5">
    <location>
        <begin position="118"/>
        <end position="142"/>
    </location>
</feature>
<evidence type="ECO:0000256" key="2">
    <source>
        <dbReference type="ARBA" id="ARBA00022692"/>
    </source>
</evidence>
<comment type="subcellular location">
    <subcellularLocation>
        <location evidence="1">Membrane</location>
        <topology evidence="1">Multi-pass membrane protein</topology>
    </subcellularLocation>
</comment>
<keyword evidence="2 5" id="KW-0812">Transmembrane</keyword>
<feature type="transmembrane region" description="Helical" evidence="5">
    <location>
        <begin position="57"/>
        <end position="75"/>
    </location>
</feature>
<dbReference type="GO" id="GO:0022857">
    <property type="term" value="F:transmembrane transporter activity"/>
    <property type="evidence" value="ECO:0007669"/>
    <property type="project" value="InterPro"/>
</dbReference>
<dbReference type="Gene3D" id="1.20.1740.10">
    <property type="entry name" value="Amino acid/polyamine transporter I"/>
    <property type="match status" value="1"/>
</dbReference>
<keyword evidence="4 5" id="KW-0472">Membrane</keyword>
<evidence type="ECO:0000313" key="6">
    <source>
        <dbReference type="EMBL" id="AKA67902.1"/>
    </source>
</evidence>
<organism evidence="6 7">
    <name type="scientific">Clostridium scatologenes</name>
    <dbReference type="NCBI Taxonomy" id="1548"/>
    <lineage>
        <taxon>Bacteria</taxon>
        <taxon>Bacillati</taxon>
        <taxon>Bacillota</taxon>
        <taxon>Clostridia</taxon>
        <taxon>Eubacteriales</taxon>
        <taxon>Clostridiaceae</taxon>
        <taxon>Clostridium</taxon>
    </lineage>
</organism>
<dbReference type="Proteomes" id="UP000033115">
    <property type="component" value="Chromosome"/>
</dbReference>
<dbReference type="HOGENOM" id="CLU_1530018_0_0_9"/>
<name>A0A0E3JZ23_CLOSL</name>
<dbReference type="GO" id="GO:0016020">
    <property type="term" value="C:membrane"/>
    <property type="evidence" value="ECO:0007669"/>
    <property type="project" value="UniProtKB-SubCell"/>
</dbReference>
<keyword evidence="7" id="KW-1185">Reference proteome</keyword>
<dbReference type="EMBL" id="CP009933">
    <property type="protein sequence ID" value="AKA67902.1"/>
    <property type="molecule type" value="Genomic_DNA"/>
</dbReference>
<dbReference type="InterPro" id="IPR002293">
    <property type="entry name" value="AA/rel_permease1"/>
</dbReference>
<sequence>MLKNAVDIKFRRIDNASSPWIYDKYKCKSTYSYIISRIKKAPSLFAKTSKKGFYRNSWILVGAVSLVLVTLSFLLSQKLFNYLVSAYSYFTFINWMTNLFTYLIWLKKRNKDEVYESSLVFGRFCAYVTILAIIFMFVMSLGVPNFRMGSYSSLIIIILIAFSYVILNKAYLENS</sequence>
<gene>
    <name evidence="6" type="ORF">CSCA_0777</name>
</gene>
<dbReference type="Pfam" id="PF13520">
    <property type="entry name" value="AA_permease_2"/>
    <property type="match status" value="1"/>
</dbReference>
<dbReference type="AlphaFoldDB" id="A0A0E3JZ23"/>
<protein>
    <submittedName>
        <fullName evidence="6">Amino acid permease-associated protein</fullName>
    </submittedName>
</protein>
<evidence type="ECO:0000313" key="7">
    <source>
        <dbReference type="Proteomes" id="UP000033115"/>
    </source>
</evidence>